<evidence type="ECO:0000313" key="1">
    <source>
        <dbReference type="EMBL" id="NJC17658.1"/>
    </source>
</evidence>
<evidence type="ECO:0000313" key="2">
    <source>
        <dbReference type="Proteomes" id="UP000576368"/>
    </source>
</evidence>
<organism evidence="1 2">
    <name type="scientific">Butyricimonas paravirosa</name>
    <dbReference type="NCBI Taxonomy" id="1472417"/>
    <lineage>
        <taxon>Bacteria</taxon>
        <taxon>Pseudomonadati</taxon>
        <taxon>Bacteroidota</taxon>
        <taxon>Bacteroidia</taxon>
        <taxon>Bacteroidales</taxon>
        <taxon>Odoribacteraceae</taxon>
        <taxon>Butyricimonas</taxon>
    </lineage>
</organism>
<gene>
    <name evidence="1" type="ORF">GGR15_001273</name>
</gene>
<accession>A0A7X5YAL8</accession>
<dbReference type="Proteomes" id="UP000576368">
    <property type="component" value="Unassembled WGS sequence"/>
</dbReference>
<comment type="caution">
    <text evidence="1">The sequence shown here is derived from an EMBL/GenBank/DDBJ whole genome shotgun (WGS) entry which is preliminary data.</text>
</comment>
<sequence>MKKASTPTSSPLHRGRDEREKALRYYSVSYPSCKGELEGVVKASALYGWNLKS</sequence>
<dbReference type="EMBL" id="JAATLI010000004">
    <property type="protein sequence ID" value="NJC17658.1"/>
    <property type="molecule type" value="Genomic_DNA"/>
</dbReference>
<protein>
    <submittedName>
        <fullName evidence="1">Uncharacterized protein</fullName>
    </submittedName>
</protein>
<name>A0A7X5YAL8_9BACT</name>
<dbReference type="AlphaFoldDB" id="A0A7X5YAL8"/>
<reference evidence="1 2" key="1">
    <citation type="submission" date="2020-03" db="EMBL/GenBank/DDBJ databases">
        <title>Genomic Encyclopedia of Type Strains, Phase IV (KMG-IV): sequencing the most valuable type-strain genomes for metagenomic binning, comparative biology and taxonomic classification.</title>
        <authorList>
            <person name="Goeker M."/>
        </authorList>
    </citation>
    <scope>NUCLEOTIDE SEQUENCE [LARGE SCALE GENOMIC DNA]</scope>
    <source>
        <strain evidence="1 2">DSM 105722</strain>
    </source>
</reference>
<proteinExistence type="predicted"/>